<organism evidence="3 4">
    <name type="scientific">Vibrio zhanjiangensis</name>
    <dbReference type="NCBI Taxonomy" id="1046128"/>
    <lineage>
        <taxon>Bacteria</taxon>
        <taxon>Pseudomonadati</taxon>
        <taxon>Pseudomonadota</taxon>
        <taxon>Gammaproteobacteria</taxon>
        <taxon>Vibrionales</taxon>
        <taxon>Vibrionaceae</taxon>
        <taxon>Vibrio</taxon>
    </lineage>
</organism>
<keyword evidence="4" id="KW-1185">Reference proteome</keyword>
<sequence length="365" mass="41607">MSQNVSMRCSGYYNKNSDTQKAGIDACLPWLLNSIDSPSFICQFNSNHISIMDIGTSEGSNSIYAFKKIVHSIRNNTDKTVSLYFSDLPTNDYNQLILTLFPQGETTFSQDNIHTFVSAGNAFQALMPPESVHIATTYNVLGFLEKTPEAKIPNHILPMPPSTLSQNKKANLTEEQRLPFKLEAAKNLADFLHHRSIELSKNGKLLIQTFGRNENISCSDGIYDVLADAILDCIEVGFLPYEFYQSLVFPVYFRSIEELLEPIKYDSVLGKKFEIEHFECKEVEVPFNRELDRTGDYVLWANRYTSMLRAFSETFLYSAIQGYLSENDKSHVIDHIYSNVTKRLISSPTQYPFRYITIAALLTRK</sequence>
<evidence type="ECO:0000256" key="1">
    <source>
        <dbReference type="ARBA" id="ARBA00022723"/>
    </source>
</evidence>
<dbReference type="InterPro" id="IPR029063">
    <property type="entry name" value="SAM-dependent_MTases_sf"/>
</dbReference>
<evidence type="ECO:0008006" key="5">
    <source>
        <dbReference type="Google" id="ProtNLM"/>
    </source>
</evidence>
<protein>
    <recommendedName>
        <fullName evidence="5">SAM dependent carboxyl methyltransferase</fullName>
    </recommendedName>
</protein>
<name>A0ABQ6EV30_9VIBR</name>
<dbReference type="Proteomes" id="UP001157138">
    <property type="component" value="Unassembled WGS sequence"/>
</dbReference>
<comment type="caution">
    <text evidence="3">The sequence shown here is derived from an EMBL/GenBank/DDBJ whole genome shotgun (WGS) entry which is preliminary data.</text>
</comment>
<dbReference type="InterPro" id="IPR042086">
    <property type="entry name" value="MeTrfase_capping"/>
</dbReference>
<dbReference type="RefSeq" id="WP_284190964.1">
    <property type="nucleotide sequence ID" value="NZ_BSPW01000018.1"/>
</dbReference>
<dbReference type="Gene3D" id="3.40.50.150">
    <property type="entry name" value="Vaccinia Virus protein VP39"/>
    <property type="match status" value="1"/>
</dbReference>
<dbReference type="EMBL" id="BSPW01000018">
    <property type="protein sequence ID" value="GLT17043.1"/>
    <property type="molecule type" value="Genomic_DNA"/>
</dbReference>
<dbReference type="Gene3D" id="1.10.1200.270">
    <property type="entry name" value="Methyltransferase, alpha-helical capping domain"/>
    <property type="match status" value="1"/>
</dbReference>
<gene>
    <name evidence="3" type="ORF">GCM10007938_08200</name>
</gene>
<dbReference type="SUPFAM" id="SSF53335">
    <property type="entry name" value="S-adenosyl-L-methionine-dependent methyltransferases"/>
    <property type="match status" value="1"/>
</dbReference>
<proteinExistence type="predicted"/>
<evidence type="ECO:0000256" key="2">
    <source>
        <dbReference type="ARBA" id="ARBA00022842"/>
    </source>
</evidence>
<keyword evidence="1" id="KW-0479">Metal-binding</keyword>
<keyword evidence="2" id="KW-0460">Magnesium</keyword>
<dbReference type="PANTHER" id="PTHR31009">
    <property type="entry name" value="S-ADENOSYL-L-METHIONINE:CARBOXYL METHYLTRANSFERASE FAMILY PROTEIN"/>
    <property type="match status" value="1"/>
</dbReference>
<dbReference type="Pfam" id="PF03492">
    <property type="entry name" value="Methyltransf_7"/>
    <property type="match status" value="1"/>
</dbReference>
<evidence type="ECO:0000313" key="3">
    <source>
        <dbReference type="EMBL" id="GLT17043.1"/>
    </source>
</evidence>
<accession>A0ABQ6EV30</accession>
<reference evidence="4" key="1">
    <citation type="journal article" date="2019" name="Int. J. Syst. Evol. Microbiol.">
        <title>The Global Catalogue of Microorganisms (GCM) 10K type strain sequencing project: providing services to taxonomists for standard genome sequencing and annotation.</title>
        <authorList>
            <consortium name="The Broad Institute Genomics Platform"/>
            <consortium name="The Broad Institute Genome Sequencing Center for Infectious Disease"/>
            <person name="Wu L."/>
            <person name="Ma J."/>
        </authorList>
    </citation>
    <scope>NUCLEOTIDE SEQUENCE [LARGE SCALE GENOMIC DNA]</scope>
    <source>
        <strain evidence="4">NBRC 108723</strain>
    </source>
</reference>
<evidence type="ECO:0000313" key="4">
    <source>
        <dbReference type="Proteomes" id="UP001157138"/>
    </source>
</evidence>
<dbReference type="InterPro" id="IPR005299">
    <property type="entry name" value="MeTrfase_7"/>
</dbReference>